<feature type="repeat" description="PPR" evidence="2">
    <location>
        <begin position="476"/>
        <end position="513"/>
    </location>
</feature>
<evidence type="ECO:0000256" key="3">
    <source>
        <dbReference type="SAM" id="MobiDB-lite"/>
    </source>
</evidence>
<dbReference type="NCBIfam" id="TIGR00756">
    <property type="entry name" value="PPR"/>
    <property type="match status" value="4"/>
</dbReference>
<organism evidence="6">
    <name type="scientific">Chlorella variabilis</name>
    <name type="common">Green alga</name>
    <dbReference type="NCBI Taxonomy" id="554065"/>
    <lineage>
        <taxon>Eukaryota</taxon>
        <taxon>Viridiplantae</taxon>
        <taxon>Chlorophyta</taxon>
        <taxon>core chlorophytes</taxon>
        <taxon>Trebouxiophyceae</taxon>
        <taxon>Chlorellales</taxon>
        <taxon>Chlorellaceae</taxon>
        <taxon>Chlorella clade</taxon>
        <taxon>Chlorella</taxon>
    </lineage>
</organism>
<feature type="repeat" description="PPR" evidence="2">
    <location>
        <begin position="406"/>
        <end position="440"/>
    </location>
</feature>
<dbReference type="Proteomes" id="UP000008141">
    <property type="component" value="Unassembled WGS sequence"/>
</dbReference>
<dbReference type="Gene3D" id="1.25.40.10">
    <property type="entry name" value="Tetratricopeptide repeat domain"/>
    <property type="match status" value="5"/>
</dbReference>
<name>E1Z626_CHLVA</name>
<reference evidence="5 6" key="1">
    <citation type="journal article" date="2010" name="Plant Cell">
        <title>The Chlorella variabilis NC64A genome reveals adaptation to photosymbiosis, coevolution with viruses, and cryptic sex.</title>
        <authorList>
            <person name="Blanc G."/>
            <person name="Duncan G."/>
            <person name="Agarkova I."/>
            <person name="Borodovsky M."/>
            <person name="Gurnon J."/>
            <person name="Kuo A."/>
            <person name="Lindquist E."/>
            <person name="Lucas S."/>
            <person name="Pangilinan J."/>
            <person name="Polle J."/>
            <person name="Salamov A."/>
            <person name="Terry A."/>
            <person name="Yamada T."/>
            <person name="Dunigan D.D."/>
            <person name="Grigoriev I.V."/>
            <person name="Claverie J.M."/>
            <person name="Van Etten J.L."/>
        </authorList>
    </citation>
    <scope>NUCLEOTIDE SEQUENCE [LARGE SCALE GENOMIC DNA]</scope>
    <source>
        <strain evidence="5 6">NC64A</strain>
    </source>
</reference>
<dbReference type="Pfam" id="PF17177">
    <property type="entry name" value="PPR_long"/>
    <property type="match status" value="1"/>
</dbReference>
<dbReference type="OMA" id="AGNDHMV"/>
<evidence type="ECO:0000313" key="6">
    <source>
        <dbReference type="Proteomes" id="UP000008141"/>
    </source>
</evidence>
<feature type="repeat" description="PPR" evidence="2">
    <location>
        <begin position="441"/>
        <end position="475"/>
    </location>
</feature>
<keyword evidence="6" id="KW-1185">Reference proteome</keyword>
<dbReference type="InterPro" id="IPR002885">
    <property type="entry name" value="PPR_rpt"/>
</dbReference>
<dbReference type="InParanoid" id="E1Z626"/>
<feature type="region of interest" description="Disordered" evidence="3">
    <location>
        <begin position="580"/>
        <end position="601"/>
    </location>
</feature>
<feature type="domain" description="PROP1-like PPR" evidence="4">
    <location>
        <begin position="522"/>
        <end position="684"/>
    </location>
</feature>
<proteinExistence type="predicted"/>
<gene>
    <name evidence="5" type="ORF">CHLNCDRAFT_140730</name>
</gene>
<keyword evidence="1" id="KW-0677">Repeat</keyword>
<feature type="repeat" description="PPR" evidence="2">
    <location>
        <begin position="371"/>
        <end position="405"/>
    </location>
</feature>
<sequence length="926" mass="99193">MQRHLVGFDAALRAGQLDGGLAVLREAAAAAAGAPVPLLGPDRNRAFIQACFHRGRPEKTIEYLQLLHPEVAPWISVMKEANKRRDLVTMRRVLAARQAAGLALDQRSSTAAIAGLGAGGRLADALDVFCRAWEQYECRTVEVANAAISACANQGNWEAAQEVVSIMEREGIQRDVITYNSLIKAAAAAGLLPHAVRTYRELAAAGLRPTTFTYAALFTAAAKARHGDAAWLLRTWDEMEAAGVAPNNYVVSALFSAASHAPCTPAQLDRLFAALALLRSFGPPNDTVYTSLLTLIQRQAIQERAVDVWTAVKQDGVRQTPHLYSSLFAACAPGASPALVEVALEAADAMQDSWQECVARSQPRPHYERDMLVAYNALLHLLGSIGQLQRSLGVYRGMRRRGPAPDVVTYNTLIAAAAHGGNVQAAMRTFSDMVDADIEPTERTAGALLHCYAKARDAASARRVFEGMAQLGVRPNLEIYTSLIDACVQAGGKQWTQFAFQLVEEMRREGLAPSAVTYGCLLAACEKAGDVTRAFALYKQACDEGVAPSDQMHDMLISMCTEAERLEEAVDLVKRLARSSPGAQPVGGGGGGGRSVDGGATTSGGLHEHTLNSLIRALCGKYVDRALRLLSLCQTMGMRPSRRTYLSLITGCAKASRSAASYDLYRSLRAQGMEADAASGSALITSLCHANQLEVAETVYNDMLACAWRRELHTLPAPAARRGGLSNHGRTPDGEALAALVQAFAAAGDLRSAAKYYKQLRRVGKAGLAAVAVSHRRMWEVLIENYCRQHRVKAALQVFDDWKVARDDWLAAQQQHQPNNDRAAAAAAAPSAALGRGAKPASGAAASGSGSGTEAAAALPAPAPAAARYPKLSNVSLAFLEACCRSEPDCEWRVYDVCAVMRQQKELKRQAGLARPQKQSHHFAPA</sequence>
<dbReference type="eggNOG" id="KOG4197">
    <property type="taxonomic scope" value="Eukaryota"/>
</dbReference>
<evidence type="ECO:0000256" key="1">
    <source>
        <dbReference type="ARBA" id="ARBA00022737"/>
    </source>
</evidence>
<dbReference type="EMBL" id="GL433837">
    <property type="protein sequence ID" value="EFN58573.1"/>
    <property type="molecule type" value="Genomic_DNA"/>
</dbReference>
<accession>E1Z626</accession>
<dbReference type="InterPro" id="IPR033443">
    <property type="entry name" value="PROP1-like_PPR_dom"/>
</dbReference>
<dbReference type="OrthoDB" id="509099at2759"/>
<feature type="repeat" description="PPR" evidence="2">
    <location>
        <begin position="140"/>
        <end position="174"/>
    </location>
</feature>
<dbReference type="RefSeq" id="XP_005850675.1">
    <property type="nucleotide sequence ID" value="XM_005850613.1"/>
</dbReference>
<evidence type="ECO:0000256" key="2">
    <source>
        <dbReference type="PROSITE-ProRule" id="PRU00708"/>
    </source>
</evidence>
<dbReference type="PANTHER" id="PTHR47936">
    <property type="entry name" value="PPR_LONG DOMAIN-CONTAINING PROTEIN"/>
    <property type="match status" value="1"/>
</dbReference>
<dbReference type="Pfam" id="PF13041">
    <property type="entry name" value="PPR_2"/>
    <property type="match status" value="2"/>
</dbReference>
<feature type="compositionally biased region" description="Gly residues" evidence="3">
    <location>
        <begin position="585"/>
        <end position="596"/>
    </location>
</feature>
<evidence type="ECO:0000313" key="5">
    <source>
        <dbReference type="EMBL" id="EFN58573.1"/>
    </source>
</evidence>
<evidence type="ECO:0000259" key="4">
    <source>
        <dbReference type="Pfam" id="PF17177"/>
    </source>
</evidence>
<dbReference type="KEGG" id="cvr:CHLNCDRAFT_140730"/>
<dbReference type="InterPro" id="IPR011990">
    <property type="entry name" value="TPR-like_helical_dom_sf"/>
</dbReference>
<dbReference type="PROSITE" id="PS51375">
    <property type="entry name" value="PPR"/>
    <property type="match status" value="7"/>
</dbReference>
<protein>
    <recommendedName>
        <fullName evidence="4">PROP1-like PPR domain-containing protein</fullName>
    </recommendedName>
</protein>
<dbReference type="AlphaFoldDB" id="E1Z626"/>
<dbReference type="Pfam" id="PF13812">
    <property type="entry name" value="PPR_3"/>
    <property type="match status" value="1"/>
</dbReference>
<dbReference type="PANTHER" id="PTHR47936:SF1">
    <property type="entry name" value="PENTATRICOPEPTIDE REPEAT-CONTAINING PROTEIN GUN1, CHLOROPLASTIC"/>
    <property type="match status" value="1"/>
</dbReference>
<feature type="repeat" description="PPR" evidence="2">
    <location>
        <begin position="514"/>
        <end position="548"/>
    </location>
</feature>
<feature type="repeat" description="PPR" evidence="2">
    <location>
        <begin position="175"/>
        <end position="209"/>
    </location>
</feature>
<dbReference type="Pfam" id="PF01535">
    <property type="entry name" value="PPR"/>
    <property type="match status" value="3"/>
</dbReference>
<dbReference type="GeneID" id="17358286"/>